<feature type="region of interest" description="Disordered" evidence="1">
    <location>
        <begin position="1"/>
        <end position="22"/>
    </location>
</feature>
<protein>
    <recommendedName>
        <fullName evidence="2">Reverse transcriptase zinc-binding domain-containing protein</fullName>
    </recommendedName>
</protein>
<sequence length="448" mass="51803">MGPKPGPPDRDKPEPEWNRAPRAGTDDLLLFSRGDQKSVKIIYQCFQKFSQASGLQANMNKSSIYFGGVPDQVKLNILQQSGFGCGEFPFKYLGVPLSTKKLTIMQWSSLVNKIIARISSWTAKKLSYAGRMQLVQSVLFGIQAYWSQLFIIPAKVLKLIESYCRSFTWSGSNTINKRALIAWEKVCLPKSVGGMNLINIRLWNQATIAKICWDLANKSDKLWIRWIHSFYIKTQQFLTVPIPKQASWMVKKILNARLTLEQTQKQNDQVTIGSLYLNLLGNKPRVPWRCLIFANTARPKAIVTMWLQLQNKLPTSDRLASWGMVINQQCKLCQNELETRDHLFVCCEFTRVIWRKLMAWIKWPDYTLDAWDTHLKWIIEKARGNNLTAQLFRLRYAECSHAVWIERNHRIFEDKCRNLEHVAKKVAYMCCMSAPTAISSRLQQLSFV</sequence>
<dbReference type="EMBL" id="CP133623">
    <property type="protein sequence ID" value="WMV57844.1"/>
    <property type="molecule type" value="Genomic_DNA"/>
</dbReference>
<name>A0AAF1A2K4_SOLVR</name>
<dbReference type="PANTHER" id="PTHR33116:SF66">
    <property type="entry name" value="REVERSE TRANSCRIPTASE ZINC-BINDING DOMAIN-CONTAINING PROTEIN"/>
    <property type="match status" value="1"/>
</dbReference>
<dbReference type="Proteomes" id="UP001234989">
    <property type="component" value="Chromosome 12"/>
</dbReference>
<evidence type="ECO:0000313" key="4">
    <source>
        <dbReference type="Proteomes" id="UP001234989"/>
    </source>
</evidence>
<dbReference type="Pfam" id="PF13966">
    <property type="entry name" value="zf-RVT"/>
    <property type="match status" value="1"/>
</dbReference>
<gene>
    <name evidence="3" type="ORF">MTR67_051229</name>
</gene>
<dbReference type="AlphaFoldDB" id="A0AAF1A2K4"/>
<dbReference type="PANTHER" id="PTHR33116">
    <property type="entry name" value="REVERSE TRANSCRIPTASE ZINC-BINDING DOMAIN-CONTAINING PROTEIN-RELATED-RELATED"/>
    <property type="match status" value="1"/>
</dbReference>
<organism evidence="3 4">
    <name type="scientific">Solanum verrucosum</name>
    <dbReference type="NCBI Taxonomy" id="315347"/>
    <lineage>
        <taxon>Eukaryota</taxon>
        <taxon>Viridiplantae</taxon>
        <taxon>Streptophyta</taxon>
        <taxon>Embryophyta</taxon>
        <taxon>Tracheophyta</taxon>
        <taxon>Spermatophyta</taxon>
        <taxon>Magnoliopsida</taxon>
        <taxon>eudicotyledons</taxon>
        <taxon>Gunneridae</taxon>
        <taxon>Pentapetalae</taxon>
        <taxon>asterids</taxon>
        <taxon>lamiids</taxon>
        <taxon>Solanales</taxon>
        <taxon>Solanaceae</taxon>
        <taxon>Solanoideae</taxon>
        <taxon>Solaneae</taxon>
        <taxon>Solanum</taxon>
    </lineage>
</organism>
<proteinExistence type="predicted"/>
<dbReference type="InterPro" id="IPR026960">
    <property type="entry name" value="RVT-Znf"/>
</dbReference>
<reference evidence="3" key="1">
    <citation type="submission" date="2023-08" db="EMBL/GenBank/DDBJ databases">
        <title>A de novo genome assembly of Solanum verrucosum Schlechtendal, a Mexican diploid species geographically isolated from the other diploid A-genome species in potato relatives.</title>
        <authorList>
            <person name="Hosaka K."/>
        </authorList>
    </citation>
    <scope>NUCLEOTIDE SEQUENCE</scope>
    <source>
        <tissue evidence="3">Young leaves</tissue>
    </source>
</reference>
<evidence type="ECO:0000259" key="2">
    <source>
        <dbReference type="Pfam" id="PF13966"/>
    </source>
</evidence>
<accession>A0AAF1A2K4</accession>
<keyword evidence="4" id="KW-1185">Reference proteome</keyword>
<evidence type="ECO:0000313" key="3">
    <source>
        <dbReference type="EMBL" id="WMV57844.1"/>
    </source>
</evidence>
<feature type="domain" description="Reverse transcriptase zinc-binding" evidence="2">
    <location>
        <begin position="272"/>
        <end position="354"/>
    </location>
</feature>
<evidence type="ECO:0000256" key="1">
    <source>
        <dbReference type="SAM" id="MobiDB-lite"/>
    </source>
</evidence>
<feature type="compositionally biased region" description="Basic and acidic residues" evidence="1">
    <location>
        <begin position="7"/>
        <end position="19"/>
    </location>
</feature>